<dbReference type="InterPro" id="IPR013211">
    <property type="entry name" value="LVIVD"/>
</dbReference>
<dbReference type="SMART" id="SM00722">
    <property type="entry name" value="CASH"/>
    <property type="match status" value="2"/>
</dbReference>
<dbReference type="Pfam" id="PF08309">
    <property type="entry name" value="LVIVD"/>
    <property type="match status" value="4"/>
</dbReference>
<sequence length="1071" mass="115604">MNKLTRNFLPITIAFIISLLTSSSYADSPVMSIPSITPQAILANRASEITISAEILVPENNLEDVVVKIKKGSGWVKTGPLQDNGKNGDIASGDGIYSGRFKISPQKPGKISFKVIATDTNKNSVEGNISLEAKKKGAAFKPAKIIPISGNNQTGNLGKILKEPFIIAVENELGKPAPKVPINISVDKGEGEIITGSEAEEKKNENRAFKSKNSTRIYTDSKGRAKFRVKLGNSDKDLKINVTSPSIPGESVTFFAIVGSVDTPDLPTDLDISGNYAFIADRFSGLQIVDISNPIEPKIVNTFSQALGKNLSAQSLLVDNNICYLVNYDPNRLFVIDVNNPASIDFQKDSDSDGIPDALIKYIDLPVEDLDIPIKTLKQNQYFFILYQNRVNENGKIFIIDIDNLSYIIIDIYHIPSDLKIKDNFLYVASGESGIIPIDIKDPFSPGILYSFGEAVSSSISISGNYLYYVDYYEDKLHVVDISTPESPVEIPSIRTIEGKYADIAISGNFVYLASHEVGIQVFDISNKENIKSVGVIDTPSSAKKIKINGDYGFILDTAFGLYVVSIPTPDEKDFDNDGVIDFFDAFPQNPSETIDTDKDVTGDNADTDDDNDGYSDIEEISKGTASLNPKDFPVNIPEAGTEKIFVDSKASSGGNGSEQSPYSSITEALLAVQSAKSSGIEIKEIVVNPGTYSTDKEFFPLTLSSGIVLMGAAAANTVIDAKYSSWAININYEENVTVEGFTIKNSNAGIAANYSSFLTIKNNVIEKNEFGGISIGINSFSNKIENNIVKNNKSSGIFFFENSSVDTIKNNIINKNENYGIFIAENSTAEDISGNIITKNGIDGIQIYGSSLANSIRNNFVSENMIEGITVAANSIADDISENTVVKNQLDGIRVYYSSSVKNINNNTIEGNAFEGIALYSDATTESISGNTVTENGEDGIQISYSSSGNIMNNEISNNARVGILISTDSASENISGNTISENALSGIVVQNNSSADINKNFIRGNIYDGIFIAGNSTASIGLTGGKLKIISNGDDGIDIEPDSTATINVQNIFFKGNKDKEIEGKYQNP</sequence>
<dbReference type="AlphaFoldDB" id="A0A1F7SH05"/>
<dbReference type="SUPFAM" id="SSF51126">
    <property type="entry name" value="Pectin lyase-like"/>
    <property type="match status" value="2"/>
</dbReference>
<feature type="signal peptide" evidence="5">
    <location>
        <begin position="1"/>
        <end position="26"/>
    </location>
</feature>
<evidence type="ECO:0000313" key="8">
    <source>
        <dbReference type="Proteomes" id="UP000178082"/>
    </source>
</evidence>
<dbReference type="STRING" id="1817883.A3G31_09030"/>
<dbReference type="Proteomes" id="UP000178082">
    <property type="component" value="Unassembled WGS sequence"/>
</dbReference>
<evidence type="ECO:0000259" key="6">
    <source>
        <dbReference type="SMART" id="SM00722"/>
    </source>
</evidence>
<dbReference type="Gene3D" id="2.160.20.10">
    <property type="entry name" value="Single-stranded right-handed beta-helix, Pectin lyase-like"/>
    <property type="match status" value="2"/>
</dbReference>
<dbReference type="PANTHER" id="PTHR22990">
    <property type="entry name" value="F-BOX ONLY PROTEIN"/>
    <property type="match status" value="1"/>
</dbReference>
<evidence type="ECO:0000256" key="3">
    <source>
        <dbReference type="ARBA" id="ARBA00022786"/>
    </source>
</evidence>
<feature type="domain" description="Carbohydrate-binding/sugar hydrolysis" evidence="6">
    <location>
        <begin position="881"/>
        <end position="1030"/>
    </location>
</feature>
<dbReference type="SUPFAM" id="SSF50969">
    <property type="entry name" value="YVTN repeat-like/Quinoprotein amine dehydrogenase"/>
    <property type="match status" value="1"/>
</dbReference>
<accession>A0A1F7SH05</accession>
<dbReference type="InterPro" id="IPR028974">
    <property type="entry name" value="TSP_type-3_rpt"/>
</dbReference>
<dbReference type="InterPro" id="IPR011050">
    <property type="entry name" value="Pectin_lyase_fold/virulence"/>
</dbReference>
<dbReference type="InterPro" id="IPR006633">
    <property type="entry name" value="Carb-bd_sugar_hydrolysis-dom"/>
</dbReference>
<evidence type="ECO:0000313" key="7">
    <source>
        <dbReference type="EMBL" id="OGL53039.1"/>
    </source>
</evidence>
<keyword evidence="3" id="KW-0833">Ubl conjugation pathway</keyword>
<dbReference type="NCBIfam" id="TIGR03804">
    <property type="entry name" value="para_beta_helix"/>
    <property type="match status" value="2"/>
</dbReference>
<dbReference type="PANTHER" id="PTHR22990:SF15">
    <property type="entry name" value="F-BOX ONLY PROTEIN 10"/>
    <property type="match status" value="1"/>
</dbReference>
<dbReference type="Pfam" id="PF13229">
    <property type="entry name" value="Beta_helix"/>
    <property type="match status" value="1"/>
</dbReference>
<dbReference type="InterPro" id="IPR039448">
    <property type="entry name" value="Beta_helix"/>
</dbReference>
<comment type="caution">
    <text evidence="7">The sequence shown here is derived from an EMBL/GenBank/DDBJ whole genome shotgun (WGS) entry which is preliminary data.</text>
</comment>
<dbReference type="InterPro" id="IPR011044">
    <property type="entry name" value="Quino_amine_DH_bsu"/>
</dbReference>
<organism evidence="7 8">
    <name type="scientific">Candidatus Schekmanbacteria bacterium RIFCSPLOWO2_12_FULL_38_15</name>
    <dbReference type="NCBI Taxonomy" id="1817883"/>
    <lineage>
        <taxon>Bacteria</taxon>
        <taxon>Candidatus Schekmaniibacteriota</taxon>
    </lineage>
</organism>
<dbReference type="EMBL" id="MGDI01000028">
    <property type="protein sequence ID" value="OGL53039.1"/>
    <property type="molecule type" value="Genomic_DNA"/>
</dbReference>
<dbReference type="GO" id="GO:0005509">
    <property type="term" value="F:calcium ion binding"/>
    <property type="evidence" value="ECO:0007669"/>
    <property type="project" value="InterPro"/>
</dbReference>
<protein>
    <recommendedName>
        <fullName evidence="6">Carbohydrate-binding/sugar hydrolysis domain-containing protein</fullName>
    </recommendedName>
</protein>
<dbReference type="InterPro" id="IPR012334">
    <property type="entry name" value="Pectin_lyas_fold"/>
</dbReference>
<dbReference type="SUPFAM" id="SSF103647">
    <property type="entry name" value="TSP type-3 repeat"/>
    <property type="match status" value="1"/>
</dbReference>
<evidence type="ECO:0000256" key="5">
    <source>
        <dbReference type="SAM" id="SignalP"/>
    </source>
</evidence>
<evidence type="ECO:0000256" key="1">
    <source>
        <dbReference type="ARBA" id="ARBA00004906"/>
    </source>
</evidence>
<dbReference type="SMART" id="SM00710">
    <property type="entry name" value="PbH1"/>
    <property type="match status" value="12"/>
</dbReference>
<evidence type="ECO:0000256" key="4">
    <source>
        <dbReference type="SAM" id="MobiDB-lite"/>
    </source>
</evidence>
<proteinExistence type="predicted"/>
<keyword evidence="5" id="KW-0732">Signal</keyword>
<name>A0A1F7SH05_9BACT</name>
<feature type="region of interest" description="Disordered" evidence="4">
    <location>
        <begin position="586"/>
        <end position="635"/>
    </location>
</feature>
<reference evidence="7 8" key="1">
    <citation type="journal article" date="2016" name="Nat. Commun.">
        <title>Thousands of microbial genomes shed light on interconnected biogeochemical processes in an aquifer system.</title>
        <authorList>
            <person name="Anantharaman K."/>
            <person name="Brown C.T."/>
            <person name="Hug L.A."/>
            <person name="Sharon I."/>
            <person name="Castelle C.J."/>
            <person name="Probst A.J."/>
            <person name="Thomas B.C."/>
            <person name="Singh A."/>
            <person name="Wilkins M.J."/>
            <person name="Karaoz U."/>
            <person name="Brodie E.L."/>
            <person name="Williams K.H."/>
            <person name="Hubbard S.S."/>
            <person name="Banfield J.F."/>
        </authorList>
    </citation>
    <scope>NUCLEOTIDE SEQUENCE [LARGE SCALE GENOMIC DNA]</scope>
</reference>
<dbReference type="InterPro" id="IPR051550">
    <property type="entry name" value="SCF-Subunits/Alg-Epimerases"/>
</dbReference>
<dbReference type="InterPro" id="IPR022441">
    <property type="entry name" value="Para_beta_helix_rpt-2"/>
</dbReference>
<keyword evidence="2" id="KW-0677">Repeat</keyword>
<evidence type="ECO:0000256" key="2">
    <source>
        <dbReference type="ARBA" id="ARBA00022737"/>
    </source>
</evidence>
<gene>
    <name evidence="7" type="ORF">A3G31_09030</name>
</gene>
<comment type="pathway">
    <text evidence="1">Protein modification; protein ubiquitination.</text>
</comment>
<feature type="chain" id="PRO_5009532377" description="Carbohydrate-binding/sugar hydrolysis domain-containing protein" evidence="5">
    <location>
        <begin position="27"/>
        <end position="1071"/>
    </location>
</feature>
<dbReference type="Gene3D" id="4.10.1080.10">
    <property type="entry name" value="TSP type-3 repeat"/>
    <property type="match status" value="1"/>
</dbReference>
<dbReference type="InterPro" id="IPR006626">
    <property type="entry name" value="PbH1"/>
</dbReference>
<feature type="domain" description="Carbohydrate-binding/sugar hydrolysis" evidence="6">
    <location>
        <begin position="704"/>
        <end position="849"/>
    </location>
</feature>
<feature type="compositionally biased region" description="Acidic residues" evidence="4">
    <location>
        <begin position="606"/>
        <end position="619"/>
    </location>
</feature>